<proteinExistence type="predicted"/>
<sequence>MRALGWGPDPVGLASVRREDTEEGPVSTLRGASVCQAGRRPRGSRHLPLDFQPPGLRGASSAVGHPVSEPLSTVGSVRCVRSSGPLSGRSRSGPWC</sequence>
<evidence type="ECO:0000313" key="3">
    <source>
        <dbReference type="Proteomes" id="UP000550707"/>
    </source>
</evidence>
<feature type="region of interest" description="Disordered" evidence="1">
    <location>
        <begin position="1"/>
        <end position="74"/>
    </location>
</feature>
<dbReference type="Proteomes" id="UP000550707">
    <property type="component" value="Unassembled WGS sequence"/>
</dbReference>
<evidence type="ECO:0000313" key="2">
    <source>
        <dbReference type="EMBL" id="KAF6395972.1"/>
    </source>
</evidence>
<name>A0A7J8BBD3_MOLMO</name>
<dbReference type="AlphaFoldDB" id="A0A7J8BBD3"/>
<comment type="caution">
    <text evidence="2">The sequence shown here is derived from an EMBL/GenBank/DDBJ whole genome shotgun (WGS) entry which is preliminary data.</text>
</comment>
<evidence type="ECO:0000256" key="1">
    <source>
        <dbReference type="SAM" id="MobiDB-lite"/>
    </source>
</evidence>
<reference evidence="2 3" key="1">
    <citation type="journal article" date="2020" name="Nature">
        <title>Six reference-quality genomes reveal evolution of bat adaptations.</title>
        <authorList>
            <person name="Jebb D."/>
            <person name="Huang Z."/>
            <person name="Pippel M."/>
            <person name="Hughes G.M."/>
            <person name="Lavrichenko K."/>
            <person name="Devanna P."/>
            <person name="Winkler S."/>
            <person name="Jermiin L.S."/>
            <person name="Skirmuntt E.C."/>
            <person name="Katzourakis A."/>
            <person name="Burkitt-Gray L."/>
            <person name="Ray D.A."/>
            <person name="Sullivan K.A.M."/>
            <person name="Roscito J.G."/>
            <person name="Kirilenko B.M."/>
            <person name="Davalos L.M."/>
            <person name="Corthals A.P."/>
            <person name="Power M.L."/>
            <person name="Jones G."/>
            <person name="Ransome R.D."/>
            <person name="Dechmann D.K.N."/>
            <person name="Locatelli A.G."/>
            <person name="Puechmaille S.J."/>
            <person name="Fedrigo O."/>
            <person name="Jarvis E.D."/>
            <person name="Hiller M."/>
            <person name="Vernes S.C."/>
            <person name="Myers E.W."/>
            <person name="Teeling E.C."/>
        </authorList>
    </citation>
    <scope>NUCLEOTIDE SEQUENCE [LARGE SCALE GENOMIC DNA]</scope>
    <source>
        <strain evidence="2">MMolMol1</strain>
        <tissue evidence="2">Muscle</tissue>
    </source>
</reference>
<dbReference type="EMBL" id="JACASF010000033">
    <property type="protein sequence ID" value="KAF6395972.1"/>
    <property type="molecule type" value="Genomic_DNA"/>
</dbReference>
<protein>
    <submittedName>
        <fullName evidence="2">Zinc finger CCCH-type containing 3</fullName>
    </submittedName>
</protein>
<organism evidence="2 3">
    <name type="scientific">Molossus molossus</name>
    <name type="common">Pallas' mastiff bat</name>
    <name type="synonym">Vespertilio molossus</name>
    <dbReference type="NCBI Taxonomy" id="27622"/>
    <lineage>
        <taxon>Eukaryota</taxon>
        <taxon>Metazoa</taxon>
        <taxon>Chordata</taxon>
        <taxon>Craniata</taxon>
        <taxon>Vertebrata</taxon>
        <taxon>Euteleostomi</taxon>
        <taxon>Mammalia</taxon>
        <taxon>Eutheria</taxon>
        <taxon>Laurasiatheria</taxon>
        <taxon>Chiroptera</taxon>
        <taxon>Yangochiroptera</taxon>
        <taxon>Molossidae</taxon>
        <taxon>Molossus</taxon>
    </lineage>
</organism>
<gene>
    <name evidence="2" type="ORF">HJG59_019777</name>
</gene>
<accession>A0A7J8BBD3</accession>
<keyword evidence="3" id="KW-1185">Reference proteome</keyword>